<dbReference type="InterPro" id="IPR007899">
    <property type="entry name" value="CHAD_dom"/>
</dbReference>
<dbReference type="PANTHER" id="PTHR39339">
    <property type="entry name" value="SLR1444 PROTEIN"/>
    <property type="match status" value="1"/>
</dbReference>
<evidence type="ECO:0000259" key="1">
    <source>
        <dbReference type="PROSITE" id="PS51708"/>
    </source>
</evidence>
<feature type="domain" description="CHAD" evidence="1">
    <location>
        <begin position="7"/>
        <end position="310"/>
    </location>
</feature>
<dbReference type="InterPro" id="IPR038186">
    <property type="entry name" value="CHAD_dom_sf"/>
</dbReference>
<name>A0A563VZQ5_9CYAN</name>
<dbReference type="Proteomes" id="UP000320055">
    <property type="component" value="Unassembled WGS sequence"/>
</dbReference>
<dbReference type="PROSITE" id="PS51708">
    <property type="entry name" value="CHAD"/>
    <property type="match status" value="1"/>
</dbReference>
<dbReference type="AlphaFoldDB" id="A0A563VZQ5"/>
<sequence>MTDKDNAVTLKEWANIAIAKHTRKIFKYEARVLQDKDSEDLHQIRVGMRRLRSAIAGFAVALELPPTVNQKNIAKIGRSLGKLRDLDVLLANLANNYRPLLPAGEQKSLDKVIKSLNKQRKKEVKQVRQTLNSKLYLNLQQELQNWLEHPRYQAIGDLSIYPVLPDLLLPQISQLLLHPGWLVGVELKEGTIQFPESLNTKAVEQLLEQEELILHDLRKSAKRTRYNLELFSQFYDDIYHYYLKQIEQIQEVLGQIQDCYVLREVLEKALKSVVAEKMPELATLLTQTRSQKWQEWELLQEEFLDDKTRKELRQTIQQPRVNSEMRDQVGGMRN</sequence>
<dbReference type="EMBL" id="CAACVJ010000457">
    <property type="protein sequence ID" value="VEP16906.1"/>
    <property type="molecule type" value="Genomic_DNA"/>
</dbReference>
<dbReference type="PANTHER" id="PTHR39339:SF1">
    <property type="entry name" value="CHAD DOMAIN-CONTAINING PROTEIN"/>
    <property type="match status" value="1"/>
</dbReference>
<dbReference type="Gene3D" id="1.40.20.10">
    <property type="entry name" value="CHAD domain"/>
    <property type="match status" value="1"/>
</dbReference>
<organism evidence="2 3">
    <name type="scientific">Hyella patelloides LEGE 07179</name>
    <dbReference type="NCBI Taxonomy" id="945734"/>
    <lineage>
        <taxon>Bacteria</taxon>
        <taxon>Bacillati</taxon>
        <taxon>Cyanobacteriota</taxon>
        <taxon>Cyanophyceae</taxon>
        <taxon>Pleurocapsales</taxon>
        <taxon>Hyellaceae</taxon>
        <taxon>Hyella</taxon>
    </lineage>
</organism>
<accession>A0A563VZQ5</accession>
<evidence type="ECO:0000313" key="3">
    <source>
        <dbReference type="Proteomes" id="UP000320055"/>
    </source>
</evidence>
<dbReference type="SMART" id="SM00880">
    <property type="entry name" value="CHAD"/>
    <property type="match status" value="1"/>
</dbReference>
<keyword evidence="3" id="KW-1185">Reference proteome</keyword>
<dbReference type="RefSeq" id="WP_144866586.1">
    <property type="nucleotide sequence ID" value="NZ_LR213811.1"/>
</dbReference>
<reference evidence="2 3" key="1">
    <citation type="submission" date="2019-01" db="EMBL/GenBank/DDBJ databases">
        <authorList>
            <person name="Brito A."/>
        </authorList>
    </citation>
    <scope>NUCLEOTIDE SEQUENCE [LARGE SCALE GENOMIC DNA]</scope>
    <source>
        <strain evidence="2">1</strain>
    </source>
</reference>
<proteinExistence type="predicted"/>
<dbReference type="OrthoDB" id="9777271at2"/>
<gene>
    <name evidence="2" type="ORF">H1P_510009</name>
</gene>
<dbReference type="Pfam" id="PF05235">
    <property type="entry name" value="CHAD"/>
    <property type="match status" value="1"/>
</dbReference>
<protein>
    <recommendedName>
        <fullName evidence="1">CHAD domain-containing protein</fullName>
    </recommendedName>
</protein>
<evidence type="ECO:0000313" key="2">
    <source>
        <dbReference type="EMBL" id="VEP16906.1"/>
    </source>
</evidence>